<evidence type="ECO:0000259" key="4">
    <source>
        <dbReference type="Pfam" id="PF01757"/>
    </source>
</evidence>
<feature type="region of interest" description="Disordered" evidence="1">
    <location>
        <begin position="374"/>
        <end position="393"/>
    </location>
</feature>
<feature type="transmembrane region" description="Helical" evidence="2">
    <location>
        <begin position="816"/>
        <end position="836"/>
    </location>
</feature>
<dbReference type="Pfam" id="PF01757">
    <property type="entry name" value="Acyl_transf_3"/>
    <property type="match status" value="1"/>
</dbReference>
<dbReference type="Proteomes" id="UP000019335">
    <property type="component" value="Chromosome 2"/>
</dbReference>
<evidence type="ECO:0000256" key="2">
    <source>
        <dbReference type="SAM" id="Phobius"/>
    </source>
</evidence>
<feature type="compositionally biased region" description="Basic and acidic residues" evidence="1">
    <location>
        <begin position="317"/>
        <end position="329"/>
    </location>
</feature>
<evidence type="ECO:0000256" key="3">
    <source>
        <dbReference type="SAM" id="SignalP"/>
    </source>
</evidence>
<name>W7U1Z7_9STRA</name>
<feature type="signal peptide" evidence="3">
    <location>
        <begin position="1"/>
        <end position="23"/>
    </location>
</feature>
<dbReference type="OrthoDB" id="207378at2759"/>
<accession>W7U1Z7</accession>
<feature type="region of interest" description="Disordered" evidence="1">
    <location>
        <begin position="310"/>
        <end position="362"/>
    </location>
</feature>
<feature type="chain" id="PRO_5004901520" evidence="3">
    <location>
        <begin position="24"/>
        <end position="946"/>
    </location>
</feature>
<feature type="transmembrane region" description="Helical" evidence="2">
    <location>
        <begin position="783"/>
        <end position="804"/>
    </location>
</feature>
<feature type="transmembrane region" description="Helical" evidence="2">
    <location>
        <begin position="691"/>
        <end position="711"/>
    </location>
</feature>
<dbReference type="PANTHER" id="PTHR11161">
    <property type="entry name" value="O-ACYLTRANSFERASE"/>
    <property type="match status" value="1"/>
</dbReference>
<feature type="transmembrane region" description="Helical" evidence="2">
    <location>
        <begin position="278"/>
        <end position="300"/>
    </location>
</feature>
<evidence type="ECO:0000256" key="1">
    <source>
        <dbReference type="SAM" id="MobiDB-lite"/>
    </source>
</evidence>
<proteinExistence type="predicted"/>
<feature type="transmembrane region" description="Helical" evidence="2">
    <location>
        <begin position="848"/>
        <end position="871"/>
    </location>
</feature>
<protein>
    <submittedName>
        <fullName evidence="5">Acyltransferase 3</fullName>
    </submittedName>
</protein>
<sequence>MRVGLRSQPLFLSVCLLLGLATALDTEPLQSCAATFQAVKSCLPAAPSFVPASSSANDTMQCLQGAMEQHGGFDGCLEGTWGLVRDCAREGVRMGACLQRHDVSEHLIPATMGFARPDGGLGARDKNSTSACGQALEAASQSLKGAEAVLASGRVALVFTVLSKLFQQLNETGVPPSYLIGGHVQSFGDVDACKAIGGFQYCWMQLDFLPSVRAGVCLPQECSLEDMANVTNVLLQAVGEAKGLRHGYSTAGNDTDVPVIDFAHVQGQCGDYQFPATAGTWIMLTVTLVLVGLVLLGTWLDYRERRAREEEAEGLDEDGKAHDDYTRLDQDEESMLDEDVGKTGKRDWGQGRDGRKSDQKDAWMDQEVEKARLLEGGHSSKGSRGHNQPEDPSLSRRLLSCFSLYRTWPSLVGPAREGPFNALDGVRVFSMSWVVLGHLFVFPVELTSYTNEDAILPPEGLLTTYAGQAIISAEFSVDTFFCIGAFVAAYALTKHLQIALAPASLPAPSAPAANYKSENGLSTQPSSQRHPKKKALGWTWVPMLYLHRFLRLSPLYFYILAMYLHVQKVVNSGPFWGLLQQDYDQCAQYWWTNVLYINTLVPWNGVMGCYAVSWYMSVDFILFLLLPFLVLLYVKNKALGYLLPAVLWTASVIYAYYLNLANGASQFTFGTSITEMSSYQRDYYFRAWTRAPVYLIGVLCAFFWLDHTAAVHHAKDKKKSVGISSHWLVRVFAHNRKHRLSLPIAGMFFVSFVLLALTCYGAQPAYHKPLAPFWDSSYLALSRSAWCIGLMLLCFLLFQGYGGVIKGLLENRVCAVLGRLTFGSYLVHPALIFLIYGDAVVPIHYSVIWVSFSFLGLLTTVFLFAAVGYLLDLEVGKWEGPRRLSILDEKVGTVEVTQKTLTVCHPGICYLAEIIVRDSGADAFCTEVWGRHHKKLSFNQDLDAEI</sequence>
<keyword evidence="5" id="KW-0012">Acyltransferase</keyword>
<evidence type="ECO:0000313" key="6">
    <source>
        <dbReference type="Proteomes" id="UP000019335"/>
    </source>
</evidence>
<dbReference type="InterPro" id="IPR052728">
    <property type="entry name" value="O2_lipid_transport_reg"/>
</dbReference>
<feature type="transmembrane region" description="Helical" evidence="2">
    <location>
        <begin position="641"/>
        <end position="658"/>
    </location>
</feature>
<organism evidence="5 6">
    <name type="scientific">Nannochloropsis gaditana</name>
    <dbReference type="NCBI Taxonomy" id="72520"/>
    <lineage>
        <taxon>Eukaryota</taxon>
        <taxon>Sar</taxon>
        <taxon>Stramenopiles</taxon>
        <taxon>Ochrophyta</taxon>
        <taxon>Eustigmatophyceae</taxon>
        <taxon>Eustigmatales</taxon>
        <taxon>Monodopsidaceae</taxon>
        <taxon>Nannochloropsis</taxon>
    </lineage>
</organism>
<keyword evidence="2" id="KW-0472">Membrane</keyword>
<evidence type="ECO:0000313" key="5">
    <source>
        <dbReference type="EMBL" id="EWM29843.1"/>
    </source>
</evidence>
<feature type="transmembrane region" description="Helical" evidence="2">
    <location>
        <begin position="549"/>
        <end position="566"/>
    </location>
</feature>
<feature type="domain" description="Acyltransferase 3" evidence="4">
    <location>
        <begin position="421"/>
        <end position="863"/>
    </location>
</feature>
<gene>
    <name evidence="5" type="ORF">Naga_100017g3</name>
</gene>
<keyword evidence="6" id="KW-1185">Reference proteome</keyword>
<dbReference type="GO" id="GO:0016747">
    <property type="term" value="F:acyltransferase activity, transferring groups other than amino-acyl groups"/>
    <property type="evidence" value="ECO:0007669"/>
    <property type="project" value="InterPro"/>
</dbReference>
<dbReference type="AlphaFoldDB" id="W7U1Z7"/>
<dbReference type="InterPro" id="IPR002656">
    <property type="entry name" value="Acyl_transf_3_dom"/>
</dbReference>
<reference evidence="5 6" key="1">
    <citation type="journal article" date="2014" name="Mol. Plant">
        <title>Chromosome Scale Genome Assembly and Transcriptome Profiling of Nannochloropsis gaditana in Nitrogen Depletion.</title>
        <authorList>
            <person name="Corteggiani Carpinelli E."/>
            <person name="Telatin A."/>
            <person name="Vitulo N."/>
            <person name="Forcato C."/>
            <person name="D'Angelo M."/>
            <person name="Schiavon R."/>
            <person name="Vezzi A."/>
            <person name="Giacometti G.M."/>
            <person name="Morosinotto T."/>
            <person name="Valle G."/>
        </authorList>
    </citation>
    <scope>NUCLEOTIDE SEQUENCE [LARGE SCALE GENOMIC DNA]</scope>
    <source>
        <strain evidence="5 6">B-31</strain>
    </source>
</reference>
<feature type="compositionally biased region" description="Basic and acidic residues" evidence="1">
    <location>
        <begin position="339"/>
        <end position="362"/>
    </location>
</feature>
<dbReference type="PANTHER" id="PTHR11161:SF0">
    <property type="entry name" value="O-ACYLTRANSFERASE LIKE PROTEIN"/>
    <property type="match status" value="1"/>
</dbReference>
<feature type="transmembrane region" description="Helical" evidence="2">
    <location>
        <begin position="612"/>
        <end position="634"/>
    </location>
</feature>
<comment type="caution">
    <text evidence="5">The sequence shown here is derived from an EMBL/GenBank/DDBJ whole genome shotgun (WGS) entry which is preliminary data.</text>
</comment>
<keyword evidence="5" id="KW-0808">Transferase</keyword>
<keyword evidence="3" id="KW-0732">Signal</keyword>
<dbReference type="EMBL" id="AZIL01000116">
    <property type="protein sequence ID" value="EWM29843.1"/>
    <property type="molecule type" value="Genomic_DNA"/>
</dbReference>
<keyword evidence="2" id="KW-0812">Transmembrane</keyword>
<keyword evidence="2" id="KW-1133">Transmembrane helix</keyword>
<feature type="transmembrane region" description="Helical" evidence="2">
    <location>
        <begin position="740"/>
        <end position="763"/>
    </location>
</feature>